<sequence length="85" mass="9353">HWVVGPVHVGPSGLEATAPAVIRLQRVLHEGAFPSRSTAPWSRLDGGELVEDPNIRVSEIAGVQPLLKSLEARWLREGEEARRLK</sequence>
<dbReference type="Proteomes" id="UP001189429">
    <property type="component" value="Unassembled WGS sequence"/>
</dbReference>
<feature type="non-terminal residue" evidence="1">
    <location>
        <position position="1"/>
    </location>
</feature>
<name>A0ABN9RVZ7_9DINO</name>
<organism evidence="1 2">
    <name type="scientific">Prorocentrum cordatum</name>
    <dbReference type="NCBI Taxonomy" id="2364126"/>
    <lineage>
        <taxon>Eukaryota</taxon>
        <taxon>Sar</taxon>
        <taxon>Alveolata</taxon>
        <taxon>Dinophyceae</taxon>
        <taxon>Prorocentrales</taxon>
        <taxon>Prorocentraceae</taxon>
        <taxon>Prorocentrum</taxon>
    </lineage>
</organism>
<proteinExistence type="predicted"/>
<keyword evidence="2" id="KW-1185">Reference proteome</keyword>
<accession>A0ABN9RVZ7</accession>
<protein>
    <submittedName>
        <fullName evidence="1">Uncharacterized protein</fullName>
    </submittedName>
</protein>
<gene>
    <name evidence="1" type="ORF">PCOR1329_LOCUS24207</name>
</gene>
<dbReference type="EMBL" id="CAUYUJ010008309">
    <property type="protein sequence ID" value="CAK0823531.1"/>
    <property type="molecule type" value="Genomic_DNA"/>
</dbReference>
<evidence type="ECO:0000313" key="1">
    <source>
        <dbReference type="EMBL" id="CAK0823531.1"/>
    </source>
</evidence>
<feature type="non-terminal residue" evidence="1">
    <location>
        <position position="85"/>
    </location>
</feature>
<evidence type="ECO:0000313" key="2">
    <source>
        <dbReference type="Proteomes" id="UP001189429"/>
    </source>
</evidence>
<comment type="caution">
    <text evidence="1">The sequence shown here is derived from an EMBL/GenBank/DDBJ whole genome shotgun (WGS) entry which is preliminary data.</text>
</comment>
<reference evidence="1" key="1">
    <citation type="submission" date="2023-10" db="EMBL/GenBank/DDBJ databases">
        <authorList>
            <person name="Chen Y."/>
            <person name="Shah S."/>
            <person name="Dougan E. K."/>
            <person name="Thang M."/>
            <person name="Chan C."/>
        </authorList>
    </citation>
    <scope>NUCLEOTIDE SEQUENCE [LARGE SCALE GENOMIC DNA]</scope>
</reference>